<keyword evidence="2 4" id="KW-0808">Transferase</keyword>
<dbReference type="InterPro" id="IPR028098">
    <property type="entry name" value="Glyco_trans_4-like_N"/>
</dbReference>
<evidence type="ECO:0000313" key="5">
    <source>
        <dbReference type="Proteomes" id="UP000475545"/>
    </source>
</evidence>
<keyword evidence="5" id="KW-1185">Reference proteome</keyword>
<dbReference type="AlphaFoldDB" id="A0A6L7GNF7"/>
<dbReference type="Gene3D" id="3.40.50.2000">
    <property type="entry name" value="Glycogen Phosphorylase B"/>
    <property type="match status" value="2"/>
</dbReference>
<evidence type="ECO:0000259" key="3">
    <source>
        <dbReference type="Pfam" id="PF13579"/>
    </source>
</evidence>
<gene>
    <name evidence="4" type="ORF">GIY30_02605</name>
</gene>
<reference evidence="4 5" key="1">
    <citation type="submission" date="2019-11" db="EMBL/GenBank/DDBJ databases">
        <title>Gordonia sp. nov., a novel actinobacterium isolated from mangrove soil in Hainan.</title>
        <authorList>
            <person name="Huang X."/>
            <person name="Xie Y."/>
            <person name="Chu X."/>
            <person name="Xiao K."/>
        </authorList>
    </citation>
    <scope>NUCLEOTIDE SEQUENCE [LARGE SCALE GENOMIC DNA]</scope>
    <source>
        <strain evidence="4 5">HNM0687</strain>
    </source>
</reference>
<dbReference type="EMBL" id="WMBR01000001">
    <property type="protein sequence ID" value="MXP20255.1"/>
    <property type="molecule type" value="Genomic_DNA"/>
</dbReference>
<dbReference type="GO" id="GO:0016757">
    <property type="term" value="F:glycosyltransferase activity"/>
    <property type="evidence" value="ECO:0007669"/>
    <property type="project" value="UniProtKB-KW"/>
</dbReference>
<dbReference type="Proteomes" id="UP000475545">
    <property type="component" value="Unassembled WGS sequence"/>
</dbReference>
<name>A0A6L7GNF7_9ACTN</name>
<comment type="caution">
    <text evidence="4">The sequence shown here is derived from an EMBL/GenBank/DDBJ whole genome shotgun (WGS) entry which is preliminary data.</text>
</comment>
<accession>A0A6L7GNF7</accession>
<evidence type="ECO:0000256" key="2">
    <source>
        <dbReference type="ARBA" id="ARBA00022679"/>
    </source>
</evidence>
<protein>
    <submittedName>
        <fullName evidence="4">Glycosyltransferase</fullName>
    </submittedName>
</protein>
<organism evidence="4 5">
    <name type="scientific">Gordonia mangrovi</name>
    <dbReference type="NCBI Taxonomy" id="2665643"/>
    <lineage>
        <taxon>Bacteria</taxon>
        <taxon>Bacillati</taxon>
        <taxon>Actinomycetota</taxon>
        <taxon>Actinomycetes</taxon>
        <taxon>Mycobacteriales</taxon>
        <taxon>Gordoniaceae</taxon>
        <taxon>Gordonia</taxon>
    </lineage>
</organism>
<dbReference type="SUPFAM" id="SSF53756">
    <property type="entry name" value="UDP-Glycosyltransferase/glycogen phosphorylase"/>
    <property type="match status" value="1"/>
</dbReference>
<dbReference type="Pfam" id="PF13692">
    <property type="entry name" value="Glyco_trans_1_4"/>
    <property type="match status" value="1"/>
</dbReference>
<dbReference type="Pfam" id="PF13579">
    <property type="entry name" value="Glyco_trans_4_4"/>
    <property type="match status" value="1"/>
</dbReference>
<feature type="domain" description="Glycosyltransferase subfamily 4-like N-terminal" evidence="3">
    <location>
        <begin position="34"/>
        <end position="203"/>
    </location>
</feature>
<evidence type="ECO:0000313" key="4">
    <source>
        <dbReference type="EMBL" id="MXP20255.1"/>
    </source>
</evidence>
<proteinExistence type="predicted"/>
<evidence type="ECO:0000256" key="1">
    <source>
        <dbReference type="ARBA" id="ARBA00022676"/>
    </source>
</evidence>
<sequence>MTVSVNARGSAFRVLMVCGESLHPADSGGRVEKLRAVEAMVAAGVEVFVYTSDHSSALSGAVPHEWSVPAVAQSRRPFLNASIASPLIPYQVSSHRTASDSVLALISEWRPTHVMAQHEWTLPLGRKFAHYFDIPMLLRSHNVEHELMKSMFQNSTFGARKGYLAAEYFRSRLLFSRRGFYRGVSCVLPISPEVSDWYSALGLQTYCIPPVLLCRESSNVAAPTLGRAHRIGFVGNLAMPGAVDGLVWFISEVFPRVRERLPTAEFHIGGKGATTGISNYFRRWRGDGVIFHGQVADLDQFYRRIVCVVNPVFSGSGVNMKVGDALTHNLPLVTTIFGARGLGTLADAVAVSSNAKDMAILCTRLLDDPVFHAQQVLGQSRASSAFTRSAVGTLYRRALEGF</sequence>
<keyword evidence="1" id="KW-0328">Glycosyltransferase</keyword>